<dbReference type="GO" id="GO:0005829">
    <property type="term" value="C:cytosol"/>
    <property type="evidence" value="ECO:0007669"/>
    <property type="project" value="TreeGrafter"/>
</dbReference>
<comment type="cofactor">
    <cofactor evidence="1">
        <name>Mg(2+)</name>
        <dbReference type="ChEBI" id="CHEBI:18420"/>
    </cofactor>
</comment>
<dbReference type="RefSeq" id="WP_259053317.1">
    <property type="nucleotide sequence ID" value="NZ_JANUCT010000001.1"/>
</dbReference>
<evidence type="ECO:0000256" key="9">
    <source>
        <dbReference type="ARBA" id="ARBA00023306"/>
    </source>
</evidence>
<dbReference type="GO" id="GO:0005525">
    <property type="term" value="F:GTP binding"/>
    <property type="evidence" value="ECO:0007669"/>
    <property type="project" value="UniProtKB-UniRule"/>
</dbReference>
<dbReference type="InterPro" id="IPR019987">
    <property type="entry name" value="GTP-bd_ribosome_bio_YsxC"/>
</dbReference>
<accession>A0AAE3HJ95</accession>
<keyword evidence="7 10" id="KW-0342">GTP-binding</keyword>
<protein>
    <recommendedName>
        <fullName evidence="10">Probable GTP-binding protein EngB</fullName>
    </recommendedName>
</protein>
<dbReference type="AlphaFoldDB" id="A0AAE3HJ95"/>
<comment type="function">
    <text evidence="10">Necessary for normal cell division and for the maintenance of normal septation.</text>
</comment>
<comment type="caution">
    <text evidence="12">The sequence shown here is derived from an EMBL/GenBank/DDBJ whole genome shotgun (WGS) entry which is preliminary data.</text>
</comment>
<keyword evidence="8 10" id="KW-0717">Septation</keyword>
<evidence type="ECO:0000256" key="5">
    <source>
        <dbReference type="ARBA" id="ARBA00022741"/>
    </source>
</evidence>
<dbReference type="PANTHER" id="PTHR11649">
    <property type="entry name" value="MSS1/TRME-RELATED GTP-BINDING PROTEIN"/>
    <property type="match status" value="1"/>
</dbReference>
<name>A0AAE3HJ95_9GAMM</name>
<organism evidence="12 13">
    <name type="scientific">Methylohalomonas lacus</name>
    <dbReference type="NCBI Taxonomy" id="398773"/>
    <lineage>
        <taxon>Bacteria</taxon>
        <taxon>Pseudomonadati</taxon>
        <taxon>Pseudomonadota</taxon>
        <taxon>Gammaproteobacteria</taxon>
        <taxon>Methylohalomonadales</taxon>
        <taxon>Methylohalomonadaceae</taxon>
        <taxon>Methylohalomonas</taxon>
    </lineage>
</organism>
<comment type="similarity">
    <text evidence="2 10">Belongs to the TRAFAC class TrmE-Era-EngA-EngB-Septin-like GTPase superfamily. EngB GTPase family.</text>
</comment>
<dbReference type="Proteomes" id="UP001204445">
    <property type="component" value="Unassembled WGS sequence"/>
</dbReference>
<gene>
    <name evidence="10" type="primary">engB</name>
    <name evidence="12" type="ORF">J2T55_000046</name>
</gene>
<dbReference type="NCBIfam" id="TIGR03598">
    <property type="entry name" value="GTPase_YsxC"/>
    <property type="match status" value="1"/>
</dbReference>
<evidence type="ECO:0000259" key="11">
    <source>
        <dbReference type="PROSITE" id="PS51706"/>
    </source>
</evidence>
<dbReference type="InterPro" id="IPR006073">
    <property type="entry name" value="GTP-bd"/>
</dbReference>
<feature type="domain" description="EngB-type G" evidence="11">
    <location>
        <begin position="25"/>
        <end position="196"/>
    </location>
</feature>
<dbReference type="SUPFAM" id="SSF52540">
    <property type="entry name" value="P-loop containing nucleoside triphosphate hydrolases"/>
    <property type="match status" value="1"/>
</dbReference>
<proteinExistence type="inferred from homology"/>
<dbReference type="EMBL" id="JANUCT010000001">
    <property type="protein sequence ID" value="MCS3902054.1"/>
    <property type="molecule type" value="Genomic_DNA"/>
</dbReference>
<dbReference type="HAMAP" id="MF_00321">
    <property type="entry name" value="GTPase_EngB"/>
    <property type="match status" value="1"/>
</dbReference>
<evidence type="ECO:0000256" key="1">
    <source>
        <dbReference type="ARBA" id="ARBA00001946"/>
    </source>
</evidence>
<evidence type="ECO:0000256" key="8">
    <source>
        <dbReference type="ARBA" id="ARBA00023210"/>
    </source>
</evidence>
<keyword evidence="3 10" id="KW-0132">Cell division</keyword>
<sequence length="201" mass="22204">MPAQLFQDSRFLLAATRLAQCPEDAGIEVAIAGRSNAGKSSAVNAICGRKALARVSRTPGRTRELLFFELKPDCRLVDLPGYGYAKAPAALARQWPAMIEDYFARRQALAGVLIIMDSRHPLTDLDWHMLEFCLAHDLAVHVLLNKADKMSRGKAQQTLAAVRRELPEGVSAELLSCQTTLGHEALRQQLESWFAPHTEQA</sequence>
<dbReference type="GO" id="GO:0046872">
    <property type="term" value="F:metal ion binding"/>
    <property type="evidence" value="ECO:0007669"/>
    <property type="project" value="UniProtKB-KW"/>
</dbReference>
<dbReference type="PANTHER" id="PTHR11649:SF13">
    <property type="entry name" value="ENGB-TYPE G DOMAIN-CONTAINING PROTEIN"/>
    <property type="match status" value="1"/>
</dbReference>
<reference evidence="12" key="1">
    <citation type="submission" date="2022-08" db="EMBL/GenBank/DDBJ databases">
        <title>Genomic Encyclopedia of Type Strains, Phase III (KMG-III): the genomes of soil and plant-associated and newly described type strains.</title>
        <authorList>
            <person name="Whitman W."/>
        </authorList>
    </citation>
    <scope>NUCLEOTIDE SEQUENCE</scope>
    <source>
        <strain evidence="12">HMT 1</strain>
    </source>
</reference>
<evidence type="ECO:0000256" key="7">
    <source>
        <dbReference type="ARBA" id="ARBA00023134"/>
    </source>
</evidence>
<evidence type="ECO:0000256" key="3">
    <source>
        <dbReference type="ARBA" id="ARBA00022618"/>
    </source>
</evidence>
<evidence type="ECO:0000256" key="2">
    <source>
        <dbReference type="ARBA" id="ARBA00009638"/>
    </source>
</evidence>
<dbReference type="InterPro" id="IPR027417">
    <property type="entry name" value="P-loop_NTPase"/>
</dbReference>
<dbReference type="CDD" id="cd01876">
    <property type="entry name" value="YihA_EngB"/>
    <property type="match status" value="1"/>
</dbReference>
<keyword evidence="5 10" id="KW-0547">Nucleotide-binding</keyword>
<dbReference type="Gene3D" id="3.40.50.300">
    <property type="entry name" value="P-loop containing nucleotide triphosphate hydrolases"/>
    <property type="match status" value="1"/>
</dbReference>
<evidence type="ECO:0000313" key="13">
    <source>
        <dbReference type="Proteomes" id="UP001204445"/>
    </source>
</evidence>
<dbReference type="FunFam" id="3.40.50.300:FF:000098">
    <property type="entry name" value="Probable GTP-binding protein EngB"/>
    <property type="match status" value="1"/>
</dbReference>
<dbReference type="Pfam" id="PF01926">
    <property type="entry name" value="MMR_HSR1"/>
    <property type="match status" value="1"/>
</dbReference>
<keyword evidence="4" id="KW-0479">Metal-binding</keyword>
<evidence type="ECO:0000256" key="10">
    <source>
        <dbReference type="HAMAP-Rule" id="MF_00321"/>
    </source>
</evidence>
<dbReference type="PROSITE" id="PS51706">
    <property type="entry name" value="G_ENGB"/>
    <property type="match status" value="1"/>
</dbReference>
<evidence type="ECO:0000256" key="4">
    <source>
        <dbReference type="ARBA" id="ARBA00022723"/>
    </source>
</evidence>
<keyword evidence="6" id="KW-0460">Magnesium</keyword>
<dbReference type="GO" id="GO:0000917">
    <property type="term" value="P:division septum assembly"/>
    <property type="evidence" value="ECO:0007669"/>
    <property type="project" value="UniProtKB-KW"/>
</dbReference>
<evidence type="ECO:0000256" key="6">
    <source>
        <dbReference type="ARBA" id="ARBA00022842"/>
    </source>
</evidence>
<keyword evidence="13" id="KW-1185">Reference proteome</keyword>
<keyword evidence="9 10" id="KW-0131">Cell cycle</keyword>
<dbReference type="InterPro" id="IPR030393">
    <property type="entry name" value="G_ENGB_dom"/>
</dbReference>
<evidence type="ECO:0000313" key="12">
    <source>
        <dbReference type="EMBL" id="MCS3902054.1"/>
    </source>
</evidence>